<dbReference type="Proteomes" id="UP001152798">
    <property type="component" value="Chromosome 5"/>
</dbReference>
<proteinExistence type="predicted"/>
<name>A0A9P0HIA9_NEZVI</name>
<keyword evidence="2" id="KW-1185">Reference proteome</keyword>
<dbReference type="AlphaFoldDB" id="A0A9P0HIA9"/>
<protein>
    <submittedName>
        <fullName evidence="1">Uncharacterized protein</fullName>
    </submittedName>
</protein>
<evidence type="ECO:0000313" key="1">
    <source>
        <dbReference type="EMBL" id="CAH1402257.1"/>
    </source>
</evidence>
<accession>A0A9P0HIA9</accession>
<sequence>MGALEGQRTDAEILKTIANNWKALQRSQEPAGCKVWSDKTAEGEAIKVSITISGMACSDISLRKKTCLLLDIAKNRH</sequence>
<evidence type="ECO:0000313" key="2">
    <source>
        <dbReference type="Proteomes" id="UP001152798"/>
    </source>
</evidence>
<gene>
    <name evidence="1" type="ORF">NEZAVI_LOCUS11120</name>
</gene>
<organism evidence="1 2">
    <name type="scientific">Nezara viridula</name>
    <name type="common">Southern green stink bug</name>
    <name type="synonym">Cimex viridulus</name>
    <dbReference type="NCBI Taxonomy" id="85310"/>
    <lineage>
        <taxon>Eukaryota</taxon>
        <taxon>Metazoa</taxon>
        <taxon>Ecdysozoa</taxon>
        <taxon>Arthropoda</taxon>
        <taxon>Hexapoda</taxon>
        <taxon>Insecta</taxon>
        <taxon>Pterygota</taxon>
        <taxon>Neoptera</taxon>
        <taxon>Paraneoptera</taxon>
        <taxon>Hemiptera</taxon>
        <taxon>Heteroptera</taxon>
        <taxon>Panheteroptera</taxon>
        <taxon>Pentatomomorpha</taxon>
        <taxon>Pentatomoidea</taxon>
        <taxon>Pentatomidae</taxon>
        <taxon>Pentatominae</taxon>
        <taxon>Nezara</taxon>
    </lineage>
</organism>
<reference evidence="1" key="1">
    <citation type="submission" date="2022-01" db="EMBL/GenBank/DDBJ databases">
        <authorList>
            <person name="King R."/>
        </authorList>
    </citation>
    <scope>NUCLEOTIDE SEQUENCE</scope>
</reference>
<dbReference type="EMBL" id="OV725081">
    <property type="protein sequence ID" value="CAH1402257.1"/>
    <property type="molecule type" value="Genomic_DNA"/>
</dbReference>